<feature type="non-terminal residue" evidence="1">
    <location>
        <position position="93"/>
    </location>
</feature>
<evidence type="ECO:0000313" key="1">
    <source>
        <dbReference type="EMBL" id="KAH9301044.1"/>
    </source>
</evidence>
<gene>
    <name evidence="1" type="ORF">KI387_012627</name>
</gene>
<sequence length="93" mass="10274">VPQPFHTFVSISSIPTHTTDIISPTFSTSIVGTVPPVVDPPTPTLRSTPTNIVDIVIQYDNTNTENSNDEFNVVEFNDDTLCNLKFNPLEIDQ</sequence>
<protein>
    <submittedName>
        <fullName evidence="1">Uncharacterized protein</fullName>
    </submittedName>
</protein>
<name>A0AA38FCL4_TAXCH</name>
<organism evidence="1 2">
    <name type="scientific">Taxus chinensis</name>
    <name type="common">Chinese yew</name>
    <name type="synonym">Taxus wallichiana var. chinensis</name>
    <dbReference type="NCBI Taxonomy" id="29808"/>
    <lineage>
        <taxon>Eukaryota</taxon>
        <taxon>Viridiplantae</taxon>
        <taxon>Streptophyta</taxon>
        <taxon>Embryophyta</taxon>
        <taxon>Tracheophyta</taxon>
        <taxon>Spermatophyta</taxon>
        <taxon>Pinopsida</taxon>
        <taxon>Pinidae</taxon>
        <taxon>Conifers II</taxon>
        <taxon>Cupressales</taxon>
        <taxon>Taxaceae</taxon>
        <taxon>Taxus</taxon>
    </lineage>
</organism>
<evidence type="ECO:0000313" key="2">
    <source>
        <dbReference type="Proteomes" id="UP000824469"/>
    </source>
</evidence>
<proteinExistence type="predicted"/>
<keyword evidence="2" id="KW-1185">Reference proteome</keyword>
<dbReference type="Proteomes" id="UP000824469">
    <property type="component" value="Unassembled WGS sequence"/>
</dbReference>
<feature type="non-terminal residue" evidence="1">
    <location>
        <position position="1"/>
    </location>
</feature>
<dbReference type="AlphaFoldDB" id="A0AA38FCL4"/>
<comment type="caution">
    <text evidence="1">The sequence shown here is derived from an EMBL/GenBank/DDBJ whole genome shotgun (WGS) entry which is preliminary data.</text>
</comment>
<dbReference type="EMBL" id="JAHRHJ020000009">
    <property type="protein sequence ID" value="KAH9301044.1"/>
    <property type="molecule type" value="Genomic_DNA"/>
</dbReference>
<accession>A0AA38FCL4</accession>
<reference evidence="1 2" key="1">
    <citation type="journal article" date="2021" name="Nat. Plants">
        <title>The Taxus genome provides insights into paclitaxel biosynthesis.</title>
        <authorList>
            <person name="Xiong X."/>
            <person name="Gou J."/>
            <person name="Liao Q."/>
            <person name="Li Y."/>
            <person name="Zhou Q."/>
            <person name="Bi G."/>
            <person name="Li C."/>
            <person name="Du R."/>
            <person name="Wang X."/>
            <person name="Sun T."/>
            <person name="Guo L."/>
            <person name="Liang H."/>
            <person name="Lu P."/>
            <person name="Wu Y."/>
            <person name="Zhang Z."/>
            <person name="Ro D.K."/>
            <person name="Shang Y."/>
            <person name="Huang S."/>
            <person name="Yan J."/>
        </authorList>
    </citation>
    <scope>NUCLEOTIDE SEQUENCE [LARGE SCALE GENOMIC DNA]</scope>
    <source>
        <strain evidence="1">Ta-2019</strain>
    </source>
</reference>